<accession>A0ABU7VYR8</accession>
<comment type="caution">
    <text evidence="2">The sequence shown here is derived from an EMBL/GenBank/DDBJ whole genome shotgun (WGS) entry which is preliminary data.</text>
</comment>
<keyword evidence="3" id="KW-1185">Reference proteome</keyword>
<evidence type="ECO:0000313" key="3">
    <source>
        <dbReference type="Proteomes" id="UP001306950"/>
    </source>
</evidence>
<dbReference type="EMBL" id="JAZHPZ010000019">
    <property type="protein sequence ID" value="MEF2968831.1"/>
    <property type="molecule type" value="Genomic_DNA"/>
</dbReference>
<proteinExistence type="predicted"/>
<evidence type="ECO:0000313" key="2">
    <source>
        <dbReference type="EMBL" id="MEF2968831.1"/>
    </source>
</evidence>
<reference evidence="2 3" key="1">
    <citation type="submission" date="2024-02" db="EMBL/GenBank/DDBJ databases">
        <title>A nitrogen-fixing paenibacillus bacterium.</title>
        <authorList>
            <person name="Zhang W.L."/>
            <person name="Chen S.F."/>
        </authorList>
    </citation>
    <scope>NUCLEOTIDE SEQUENCE [LARGE SCALE GENOMIC DNA]</scope>
    <source>
        <strain evidence="2 3">M1</strain>
    </source>
</reference>
<organism evidence="2 3">
    <name type="scientific">Paenibacillus haidiansis</name>
    <dbReference type="NCBI Taxonomy" id="1574488"/>
    <lineage>
        <taxon>Bacteria</taxon>
        <taxon>Bacillati</taxon>
        <taxon>Bacillota</taxon>
        <taxon>Bacilli</taxon>
        <taxon>Bacillales</taxon>
        <taxon>Paenibacillaceae</taxon>
        <taxon>Paenibacillus</taxon>
    </lineage>
</organism>
<dbReference type="RefSeq" id="WP_331848517.1">
    <property type="nucleotide sequence ID" value="NZ_JAZHPZ010000014.1"/>
</dbReference>
<evidence type="ECO:0000313" key="1">
    <source>
        <dbReference type="EMBL" id="MEF2968334.1"/>
    </source>
</evidence>
<sequence>MRTFSNPTDPIIRLFALLNCVRLPVKVRAAAVVSGLSDSEVRRALAYSPDYVVNGEHISVKEPYEAVLERLEKELSEAISASDADWLYREKGCVFRFEAGQLINTFIESKEEFA</sequence>
<name>A0ABU7VYR8_9BACL</name>
<gene>
    <name evidence="1" type="ORF">V3851_21095</name>
    <name evidence="2" type="ORF">V3851_23835</name>
</gene>
<dbReference type="Proteomes" id="UP001306950">
    <property type="component" value="Unassembled WGS sequence"/>
</dbReference>
<dbReference type="EMBL" id="JAZHPZ010000014">
    <property type="protein sequence ID" value="MEF2968334.1"/>
    <property type="molecule type" value="Genomic_DNA"/>
</dbReference>
<protein>
    <submittedName>
        <fullName evidence="2">Uncharacterized protein</fullName>
    </submittedName>
</protein>